<keyword evidence="3" id="KW-1185">Reference proteome</keyword>
<evidence type="ECO:0000313" key="2">
    <source>
        <dbReference type="EMBL" id="RQO94825.1"/>
    </source>
</evidence>
<accession>A0A3N7FJY2</accession>
<dbReference type="PANTHER" id="PTHR46867:SF4">
    <property type="entry name" value="MITOCHONDRIAL IMPORT RECEPTOR SUBUNIT TOM9-2"/>
    <property type="match status" value="1"/>
</dbReference>
<reference evidence="2 3" key="1">
    <citation type="journal article" date="2006" name="Science">
        <title>The genome of black cottonwood, Populus trichocarpa (Torr. &amp; Gray).</title>
        <authorList>
            <person name="Tuskan G.A."/>
            <person name="Difazio S."/>
            <person name="Jansson S."/>
            <person name="Bohlmann J."/>
            <person name="Grigoriev I."/>
            <person name="Hellsten U."/>
            <person name="Putnam N."/>
            <person name="Ralph S."/>
            <person name="Rombauts S."/>
            <person name="Salamov A."/>
            <person name="Schein J."/>
            <person name="Sterck L."/>
            <person name="Aerts A."/>
            <person name="Bhalerao R.R."/>
            <person name="Bhalerao R.P."/>
            <person name="Blaudez D."/>
            <person name="Boerjan W."/>
            <person name="Brun A."/>
            <person name="Brunner A."/>
            <person name="Busov V."/>
            <person name="Campbell M."/>
            <person name="Carlson J."/>
            <person name="Chalot M."/>
            <person name="Chapman J."/>
            <person name="Chen G.L."/>
            <person name="Cooper D."/>
            <person name="Coutinho P.M."/>
            <person name="Couturier J."/>
            <person name="Covert S."/>
            <person name="Cronk Q."/>
            <person name="Cunningham R."/>
            <person name="Davis J."/>
            <person name="Degroeve S."/>
            <person name="Dejardin A."/>
            <person name="Depamphilis C."/>
            <person name="Detter J."/>
            <person name="Dirks B."/>
            <person name="Dubchak I."/>
            <person name="Duplessis S."/>
            <person name="Ehlting J."/>
            <person name="Ellis B."/>
            <person name="Gendler K."/>
            <person name="Goodstein D."/>
            <person name="Gribskov M."/>
            <person name="Grimwood J."/>
            <person name="Groover A."/>
            <person name="Gunter L."/>
            <person name="Hamberger B."/>
            <person name="Heinze B."/>
            <person name="Helariutta Y."/>
            <person name="Henrissat B."/>
            <person name="Holligan D."/>
            <person name="Holt R."/>
            <person name="Huang W."/>
            <person name="Islam-Faridi N."/>
            <person name="Jones S."/>
            <person name="Jones-Rhoades M."/>
            <person name="Jorgensen R."/>
            <person name="Joshi C."/>
            <person name="Kangasjarvi J."/>
            <person name="Karlsson J."/>
            <person name="Kelleher C."/>
            <person name="Kirkpatrick R."/>
            <person name="Kirst M."/>
            <person name="Kohler A."/>
            <person name="Kalluri U."/>
            <person name="Larimer F."/>
            <person name="Leebens-Mack J."/>
            <person name="Leple J.C."/>
            <person name="Locascio P."/>
            <person name="Lou Y."/>
            <person name="Lucas S."/>
            <person name="Martin F."/>
            <person name="Montanini B."/>
            <person name="Napoli C."/>
            <person name="Nelson D.R."/>
            <person name="Nelson C."/>
            <person name="Nieminen K."/>
            <person name="Nilsson O."/>
            <person name="Pereda V."/>
            <person name="Peter G."/>
            <person name="Philippe R."/>
            <person name="Pilate G."/>
            <person name="Poliakov A."/>
            <person name="Razumovskaya J."/>
            <person name="Richardson P."/>
            <person name="Rinaldi C."/>
            <person name="Ritland K."/>
            <person name="Rouze P."/>
            <person name="Ryaboy D."/>
            <person name="Schmutz J."/>
            <person name="Schrader J."/>
            <person name="Segerman B."/>
            <person name="Shin H."/>
            <person name="Siddiqui A."/>
            <person name="Sterky F."/>
            <person name="Terry A."/>
            <person name="Tsai C.J."/>
            <person name="Uberbacher E."/>
            <person name="Unneberg P."/>
            <person name="Vahala J."/>
            <person name="Wall K."/>
            <person name="Wessler S."/>
            <person name="Yang G."/>
            <person name="Yin T."/>
            <person name="Douglas C."/>
            <person name="Marra M."/>
            <person name="Sandberg G."/>
            <person name="Van de Peer Y."/>
            <person name="Rokhsar D."/>
        </authorList>
    </citation>
    <scope>NUCLEOTIDE SEQUENCE [LARGE SCALE GENOMIC DNA]</scope>
    <source>
        <strain evidence="3">cv. Nisqually</strain>
    </source>
</reference>
<evidence type="ECO:0000313" key="3">
    <source>
        <dbReference type="Proteomes" id="UP000006729"/>
    </source>
</evidence>
<dbReference type="AlphaFoldDB" id="A0A3N7FJY2"/>
<gene>
    <name evidence="2" type="ORF">POPTR_008G171800</name>
</gene>
<organism evidence="2 3">
    <name type="scientific">Populus trichocarpa</name>
    <name type="common">Western balsam poplar</name>
    <name type="synonym">Populus balsamifera subsp. trichocarpa</name>
    <dbReference type="NCBI Taxonomy" id="3694"/>
    <lineage>
        <taxon>Eukaryota</taxon>
        <taxon>Viridiplantae</taxon>
        <taxon>Streptophyta</taxon>
        <taxon>Embryophyta</taxon>
        <taxon>Tracheophyta</taxon>
        <taxon>Spermatophyta</taxon>
        <taxon>Magnoliopsida</taxon>
        <taxon>eudicotyledons</taxon>
        <taxon>Gunneridae</taxon>
        <taxon>Pentapetalae</taxon>
        <taxon>rosids</taxon>
        <taxon>fabids</taxon>
        <taxon>Malpighiales</taxon>
        <taxon>Salicaceae</taxon>
        <taxon>Saliceae</taxon>
        <taxon>Populus</taxon>
    </lineage>
</organism>
<keyword evidence="1" id="KW-0472">Membrane</keyword>
<dbReference type="PANTHER" id="PTHR46867">
    <property type="entry name" value="MITOCHONDRIAL IMPORT RECEPTOR SUBUNIT TOM9-2"/>
    <property type="match status" value="1"/>
</dbReference>
<proteinExistence type="predicted"/>
<protein>
    <submittedName>
        <fullName evidence="2">Uncharacterized protein</fullName>
    </submittedName>
</protein>
<dbReference type="EMBL" id="CM009297">
    <property type="protein sequence ID" value="RQO94825.1"/>
    <property type="molecule type" value="Genomic_DNA"/>
</dbReference>
<feature type="transmembrane region" description="Helical" evidence="1">
    <location>
        <begin position="32"/>
        <end position="51"/>
    </location>
</feature>
<dbReference type="STRING" id="3694.A0A3N7FJY2"/>
<dbReference type="InParanoid" id="A0A3N7FJY2"/>
<dbReference type="Proteomes" id="UP000006729">
    <property type="component" value="Chromosome 8"/>
</dbReference>
<dbReference type="CDD" id="cd22884">
    <property type="entry name" value="TOM22"/>
    <property type="match status" value="1"/>
</dbReference>
<name>A0A3N7FJY2_POPTR</name>
<sequence length="74" mass="8094">MEAGVLARVDGSMVKKQGLFMAKKPAKSTGKAAWITGTTFIVLVLPLLIAMDREYQLNELDLPERSLLGVPIHN</sequence>
<evidence type="ECO:0000256" key="1">
    <source>
        <dbReference type="SAM" id="Phobius"/>
    </source>
</evidence>
<dbReference type="InterPro" id="IPR017411">
    <property type="entry name" value="Tom22_pln"/>
</dbReference>
<keyword evidence="1" id="KW-0812">Transmembrane</keyword>
<keyword evidence="1" id="KW-1133">Transmembrane helix</keyword>